<dbReference type="AlphaFoldDB" id="A0A1S8X366"/>
<keyword evidence="2" id="KW-0723">Serine/threonine-protein kinase</keyword>
<dbReference type="Proteomes" id="UP000243686">
    <property type="component" value="Unassembled WGS sequence"/>
</dbReference>
<dbReference type="SMART" id="SM00220">
    <property type="entry name" value="S_TKc"/>
    <property type="match status" value="1"/>
</dbReference>
<evidence type="ECO:0000256" key="2">
    <source>
        <dbReference type="ARBA" id="ARBA00022527"/>
    </source>
</evidence>
<evidence type="ECO:0000313" key="12">
    <source>
        <dbReference type="Proteomes" id="UP000243686"/>
    </source>
</evidence>
<dbReference type="FunFam" id="1.10.510.10:FF:000008">
    <property type="entry name" value="Non-specific serine/threonine protein kinase"/>
    <property type="match status" value="1"/>
</dbReference>
<dbReference type="InterPro" id="IPR017441">
    <property type="entry name" value="Protein_kinase_ATP_BS"/>
</dbReference>
<keyword evidence="7 8" id="KW-0067">ATP-binding</keyword>
<evidence type="ECO:0000256" key="1">
    <source>
        <dbReference type="ARBA" id="ARBA00009903"/>
    </source>
</evidence>
<protein>
    <submittedName>
        <fullName evidence="11">Kinase domain protein</fullName>
    </submittedName>
</protein>
<feature type="binding site" evidence="8">
    <location>
        <position position="141"/>
    </location>
    <ligand>
        <name>ATP</name>
        <dbReference type="ChEBI" id="CHEBI:30616"/>
    </ligand>
</feature>
<dbReference type="Pfam" id="PF00787">
    <property type="entry name" value="PX"/>
    <property type="match status" value="1"/>
</dbReference>
<name>A0A1S8X366_OPIVI</name>
<proteinExistence type="inferred from homology"/>
<organism evidence="11 12">
    <name type="scientific">Opisthorchis viverrini</name>
    <name type="common">Southeast Asian liver fluke</name>
    <dbReference type="NCBI Taxonomy" id="6198"/>
    <lineage>
        <taxon>Eukaryota</taxon>
        <taxon>Metazoa</taxon>
        <taxon>Spiralia</taxon>
        <taxon>Lophotrochozoa</taxon>
        <taxon>Platyhelminthes</taxon>
        <taxon>Trematoda</taxon>
        <taxon>Digenea</taxon>
        <taxon>Opisthorchiida</taxon>
        <taxon>Opisthorchiata</taxon>
        <taxon>Opisthorchiidae</taxon>
        <taxon>Opisthorchis</taxon>
    </lineage>
</organism>
<dbReference type="PANTHER" id="PTHR24351">
    <property type="entry name" value="RIBOSOMAL PROTEIN S6 KINASE"/>
    <property type="match status" value="1"/>
</dbReference>
<feature type="domain" description="Protein kinase" evidence="9">
    <location>
        <begin position="112"/>
        <end position="368"/>
    </location>
</feature>
<dbReference type="Gene3D" id="1.10.510.10">
    <property type="entry name" value="Transferase(Phosphotransferase) domain 1"/>
    <property type="match status" value="1"/>
</dbReference>
<evidence type="ECO:0000259" key="9">
    <source>
        <dbReference type="PROSITE" id="PS50011"/>
    </source>
</evidence>
<keyword evidence="5 8" id="KW-0547">Nucleotide-binding</keyword>
<evidence type="ECO:0000256" key="7">
    <source>
        <dbReference type="ARBA" id="ARBA00022840"/>
    </source>
</evidence>
<dbReference type="PROSITE" id="PS50011">
    <property type="entry name" value="PROTEIN_KINASE_DOM"/>
    <property type="match status" value="1"/>
</dbReference>
<dbReference type="PROSITE" id="PS00108">
    <property type="entry name" value="PROTEIN_KINASE_ST"/>
    <property type="match status" value="1"/>
</dbReference>
<evidence type="ECO:0000259" key="10">
    <source>
        <dbReference type="PROSITE" id="PS51285"/>
    </source>
</evidence>
<feature type="non-terminal residue" evidence="11">
    <location>
        <position position="1"/>
    </location>
</feature>
<dbReference type="InterPro" id="IPR008271">
    <property type="entry name" value="Ser/Thr_kinase_AS"/>
</dbReference>
<keyword evidence="6 11" id="KW-0418">Kinase</keyword>
<accession>A0A1S8X366</accession>
<dbReference type="GO" id="GO:0035091">
    <property type="term" value="F:phosphatidylinositol binding"/>
    <property type="evidence" value="ECO:0007669"/>
    <property type="project" value="InterPro"/>
</dbReference>
<sequence length="532" mass="60244">LFAVRFQSDAKEWCVVKQLGDFNLLLNALRLTSTDCKLKLPTKNMFDPSFGRKRLKQLKAFINELITDPQYLAQDCVKKFLGLDQLCPPGLPLTAQVDMETTEAKRAIPEDFVLVKKIGMGAFGQVYLANSRTTNGVFAIKVLKKKQQIERPSGVQQVMSERNVLIKSLQHPFLCKLRYTFQSASMLFFVMDYVNGGELYSYIQRERFTEERAKFYVAEIACALGYLHSEKIIYRDLKPENILLDGQGHIVLTDFGLCTNADGAQETGTVCGTPEYLAPESIRAGEYSYAVDWWGLGTVFYEMLYGLPPFFDTNRRKMHEAILTRPVKLGDNISEEAKQILLGLLHKSKEERLGSRLDFEEIRSHCFFRKMDWAALLARRIRPPFTPLVSSLADTRHVAPEFTCLPISVACRMNLTLSLIFSPQHLSLIQSNALDDPTPPSLWMTHSLGSLTTPLPFWENEYTTLVSVYILMLEPSAYGAVLDPFFGFGADRIPSTAFLLPGSLLIRLEEYYLDSNQESGPSWNNENKLSGL</sequence>
<reference evidence="11 12" key="1">
    <citation type="submission" date="2015-03" db="EMBL/GenBank/DDBJ databases">
        <title>Draft genome of the nematode, Opisthorchis viverrini.</title>
        <authorList>
            <person name="Mitreva M."/>
        </authorList>
    </citation>
    <scope>NUCLEOTIDE SEQUENCE [LARGE SCALE GENOMIC DNA]</scope>
    <source>
        <strain evidence="11">Khon Kaen</strain>
    </source>
</reference>
<dbReference type="SUPFAM" id="SSF56112">
    <property type="entry name" value="Protein kinase-like (PK-like)"/>
    <property type="match status" value="1"/>
</dbReference>
<evidence type="ECO:0000256" key="5">
    <source>
        <dbReference type="ARBA" id="ARBA00022741"/>
    </source>
</evidence>
<dbReference type="GO" id="GO:0005524">
    <property type="term" value="F:ATP binding"/>
    <property type="evidence" value="ECO:0007669"/>
    <property type="project" value="UniProtKB-UniRule"/>
</dbReference>
<dbReference type="GO" id="GO:0004674">
    <property type="term" value="F:protein serine/threonine kinase activity"/>
    <property type="evidence" value="ECO:0007669"/>
    <property type="project" value="UniProtKB-KW"/>
</dbReference>
<keyword evidence="12" id="KW-1185">Reference proteome</keyword>
<keyword evidence="3" id="KW-0597">Phosphoprotein</keyword>
<evidence type="ECO:0000256" key="4">
    <source>
        <dbReference type="ARBA" id="ARBA00022679"/>
    </source>
</evidence>
<feature type="domain" description="AGC-kinase C-terminal" evidence="10">
    <location>
        <begin position="369"/>
        <end position="431"/>
    </location>
</feature>
<dbReference type="Gene3D" id="3.30.200.20">
    <property type="entry name" value="Phosphorylase Kinase, domain 1"/>
    <property type="match status" value="1"/>
</dbReference>
<evidence type="ECO:0000256" key="3">
    <source>
        <dbReference type="ARBA" id="ARBA00022553"/>
    </source>
</evidence>
<dbReference type="InterPro" id="IPR001683">
    <property type="entry name" value="PX_dom"/>
</dbReference>
<dbReference type="InterPro" id="IPR000719">
    <property type="entry name" value="Prot_kinase_dom"/>
</dbReference>
<dbReference type="InterPro" id="IPR011009">
    <property type="entry name" value="Kinase-like_dom_sf"/>
</dbReference>
<comment type="similarity">
    <text evidence="1">Belongs to the protein kinase superfamily. AGC Ser/Thr protein kinase family.</text>
</comment>
<gene>
    <name evidence="11" type="ORF">X801_02955</name>
</gene>
<dbReference type="PROSITE" id="PS51285">
    <property type="entry name" value="AGC_KINASE_CTER"/>
    <property type="match status" value="1"/>
</dbReference>
<dbReference type="SUPFAM" id="SSF64268">
    <property type="entry name" value="PX domain"/>
    <property type="match status" value="1"/>
</dbReference>
<evidence type="ECO:0000313" key="11">
    <source>
        <dbReference type="EMBL" id="OON21155.1"/>
    </source>
</evidence>
<dbReference type="Pfam" id="PF00069">
    <property type="entry name" value="Pkinase"/>
    <property type="match status" value="1"/>
</dbReference>
<dbReference type="InterPro" id="IPR036871">
    <property type="entry name" value="PX_dom_sf"/>
</dbReference>
<keyword evidence="4" id="KW-0808">Transferase</keyword>
<dbReference type="PROSITE" id="PS00107">
    <property type="entry name" value="PROTEIN_KINASE_ATP"/>
    <property type="match status" value="1"/>
</dbReference>
<evidence type="ECO:0000256" key="8">
    <source>
        <dbReference type="PROSITE-ProRule" id="PRU10141"/>
    </source>
</evidence>
<evidence type="ECO:0000256" key="6">
    <source>
        <dbReference type="ARBA" id="ARBA00022777"/>
    </source>
</evidence>
<dbReference type="EMBL" id="KV892258">
    <property type="protein sequence ID" value="OON21155.1"/>
    <property type="molecule type" value="Genomic_DNA"/>
</dbReference>
<dbReference type="Gene3D" id="3.30.1520.10">
    <property type="entry name" value="Phox-like domain"/>
    <property type="match status" value="1"/>
</dbReference>
<dbReference type="InterPro" id="IPR000961">
    <property type="entry name" value="AGC-kinase_C"/>
</dbReference>